<reference evidence="2" key="1">
    <citation type="submission" date="2014-11" db="EMBL/GenBank/DDBJ databases">
        <authorList>
            <person name="Amaro Gonzalez C."/>
        </authorList>
    </citation>
    <scope>NUCLEOTIDE SEQUENCE</scope>
</reference>
<feature type="transmembrane region" description="Helical" evidence="1">
    <location>
        <begin position="24"/>
        <end position="43"/>
    </location>
</feature>
<sequence length="46" mass="5653">MATAFVTVMPTQKWPFIHQYFCRFSFYFSLEFCVSIFFCPVVFKYF</sequence>
<reference evidence="2" key="2">
    <citation type="journal article" date="2015" name="Fish Shellfish Immunol.">
        <title>Early steps in the European eel (Anguilla anguilla)-Vibrio vulnificus interaction in the gills: Role of the RtxA13 toxin.</title>
        <authorList>
            <person name="Callol A."/>
            <person name="Pajuelo D."/>
            <person name="Ebbesson L."/>
            <person name="Teles M."/>
            <person name="MacKenzie S."/>
            <person name="Amaro C."/>
        </authorList>
    </citation>
    <scope>NUCLEOTIDE SEQUENCE</scope>
</reference>
<keyword evidence="1" id="KW-1133">Transmembrane helix</keyword>
<evidence type="ECO:0000256" key="1">
    <source>
        <dbReference type="SAM" id="Phobius"/>
    </source>
</evidence>
<keyword evidence="1" id="KW-0472">Membrane</keyword>
<keyword evidence="1" id="KW-0812">Transmembrane</keyword>
<organism evidence="2">
    <name type="scientific">Anguilla anguilla</name>
    <name type="common">European freshwater eel</name>
    <name type="synonym">Muraena anguilla</name>
    <dbReference type="NCBI Taxonomy" id="7936"/>
    <lineage>
        <taxon>Eukaryota</taxon>
        <taxon>Metazoa</taxon>
        <taxon>Chordata</taxon>
        <taxon>Craniata</taxon>
        <taxon>Vertebrata</taxon>
        <taxon>Euteleostomi</taxon>
        <taxon>Actinopterygii</taxon>
        <taxon>Neopterygii</taxon>
        <taxon>Teleostei</taxon>
        <taxon>Anguilliformes</taxon>
        <taxon>Anguillidae</taxon>
        <taxon>Anguilla</taxon>
    </lineage>
</organism>
<dbReference type="AlphaFoldDB" id="A0A0E9P6L7"/>
<name>A0A0E9P6L7_ANGAN</name>
<protein>
    <submittedName>
        <fullName evidence="2">Uncharacterized protein</fullName>
    </submittedName>
</protein>
<proteinExistence type="predicted"/>
<dbReference type="EMBL" id="GBXM01108443">
    <property type="protein sequence ID" value="JAH00134.1"/>
    <property type="molecule type" value="Transcribed_RNA"/>
</dbReference>
<accession>A0A0E9P6L7</accession>
<evidence type="ECO:0000313" key="2">
    <source>
        <dbReference type="EMBL" id="JAH00134.1"/>
    </source>
</evidence>